<name>A0A248TED1_9BACI</name>
<dbReference type="GO" id="GO:0030288">
    <property type="term" value="C:outer membrane-bounded periplasmic space"/>
    <property type="evidence" value="ECO:0007669"/>
    <property type="project" value="InterPro"/>
</dbReference>
<dbReference type="Gene3D" id="3.40.190.170">
    <property type="entry name" value="Bacterial extracellular solute-binding protein, family 7"/>
    <property type="match status" value="1"/>
</dbReference>
<dbReference type="PIRSF" id="PIRSF006470">
    <property type="entry name" value="DctB"/>
    <property type="match status" value="1"/>
</dbReference>
<protein>
    <submittedName>
        <fullName evidence="4">C4-dicarboxylate ABC transporter</fullName>
    </submittedName>
</protein>
<dbReference type="OrthoDB" id="9776801at2"/>
<keyword evidence="2" id="KW-0813">Transport</keyword>
<organism evidence="4 5">
    <name type="scientific">Cytobacillus kochii</name>
    <dbReference type="NCBI Taxonomy" id="859143"/>
    <lineage>
        <taxon>Bacteria</taxon>
        <taxon>Bacillati</taxon>
        <taxon>Bacillota</taxon>
        <taxon>Bacilli</taxon>
        <taxon>Bacillales</taxon>
        <taxon>Bacillaceae</taxon>
        <taxon>Cytobacillus</taxon>
    </lineage>
</organism>
<dbReference type="Pfam" id="PF03480">
    <property type="entry name" value="DctP"/>
    <property type="match status" value="1"/>
</dbReference>
<dbReference type="KEGG" id="bko:CKF48_04040"/>
<keyword evidence="5" id="KW-1185">Reference proteome</keyword>
<dbReference type="Proteomes" id="UP000215137">
    <property type="component" value="Chromosome"/>
</dbReference>
<dbReference type="InterPro" id="IPR038404">
    <property type="entry name" value="TRAP_DctP_sf"/>
</dbReference>
<comment type="similarity">
    <text evidence="1">Belongs to the bacterial solute-binding protein 7 family.</text>
</comment>
<reference evidence="4 5" key="1">
    <citation type="submission" date="2017-08" db="EMBL/GenBank/DDBJ databases">
        <title>Complete Genome Sequence of Bacillus kochii Oregon-R-modENCODE STRAIN BDGP4, isolated from Drosophila melanogaster gut.</title>
        <authorList>
            <person name="Wan K.H."/>
            <person name="Yu C."/>
            <person name="Park S."/>
            <person name="Hammonds A.S."/>
            <person name="Booth B.W."/>
            <person name="Celniker S.E."/>
        </authorList>
    </citation>
    <scope>NUCLEOTIDE SEQUENCE [LARGE SCALE GENOMIC DNA]</scope>
    <source>
        <strain evidence="4 5">BDGP4</strain>
    </source>
</reference>
<evidence type="ECO:0000256" key="3">
    <source>
        <dbReference type="ARBA" id="ARBA00022729"/>
    </source>
</evidence>
<dbReference type="AlphaFoldDB" id="A0A248TED1"/>
<dbReference type="GO" id="GO:0055085">
    <property type="term" value="P:transmembrane transport"/>
    <property type="evidence" value="ECO:0007669"/>
    <property type="project" value="InterPro"/>
</dbReference>
<gene>
    <name evidence="4" type="ORF">CKF48_04040</name>
</gene>
<proteinExistence type="inferred from homology"/>
<evidence type="ECO:0000256" key="1">
    <source>
        <dbReference type="ARBA" id="ARBA00009023"/>
    </source>
</evidence>
<evidence type="ECO:0000256" key="2">
    <source>
        <dbReference type="ARBA" id="ARBA00022448"/>
    </source>
</evidence>
<dbReference type="EMBL" id="CP022983">
    <property type="protein sequence ID" value="ASV66565.1"/>
    <property type="molecule type" value="Genomic_DNA"/>
</dbReference>
<keyword evidence="3" id="KW-0732">Signal</keyword>
<evidence type="ECO:0000313" key="5">
    <source>
        <dbReference type="Proteomes" id="UP000215137"/>
    </source>
</evidence>
<dbReference type="NCBIfam" id="TIGR00787">
    <property type="entry name" value="dctP"/>
    <property type="match status" value="1"/>
</dbReference>
<sequence length="358" mass="40402">MKSKYSIILLTIIITLALFFSFKQYILTEDLPYDDEQEGLNDQIVLTFSHVVSNNTPKGMAADKFAEIVAEKSDGNIKIVVFSNGSLYSDIEEIRAVQEGNVDIIAPSTSKLGMLNPAWGVLDLPFIFPSYEAINEGLDGFIGQTLLSSVKGDGLIGLAHWSNGFKQFTSNDGPIIYPQDIAGQTFRIMQSDVLSSQFLELNANSVKESFNSTYDLLDSGKVDGEENTISNIYSKKFYNLQKYMTISNHGYLGYAVLMNENVWNKQSSETKRILTEAMSEVTQWNRKQAAQMNENQLEEIRKVSSIHIHELTNEEKNSWKKVLDPVYTQFKNEIGSTLIDKALKLRDKYENETTDETD</sequence>
<dbReference type="NCBIfam" id="NF037995">
    <property type="entry name" value="TRAP_S1"/>
    <property type="match status" value="1"/>
</dbReference>
<dbReference type="PANTHER" id="PTHR33376">
    <property type="match status" value="1"/>
</dbReference>
<dbReference type="InterPro" id="IPR018389">
    <property type="entry name" value="DctP_fam"/>
</dbReference>
<dbReference type="PANTHER" id="PTHR33376:SF7">
    <property type="entry name" value="C4-DICARBOXYLATE-BINDING PROTEIN DCTB"/>
    <property type="match status" value="1"/>
</dbReference>
<accession>A0A248TED1</accession>
<evidence type="ECO:0000313" key="4">
    <source>
        <dbReference type="EMBL" id="ASV66565.1"/>
    </source>
</evidence>
<dbReference type="RefSeq" id="WP_095370140.1">
    <property type="nucleotide sequence ID" value="NZ_CP022983.1"/>
</dbReference>
<dbReference type="InterPro" id="IPR004682">
    <property type="entry name" value="TRAP_DctP"/>
</dbReference>